<dbReference type="AlphaFoldDB" id="E9RJF1"/>
<dbReference type="InterPro" id="IPR027417">
    <property type="entry name" value="P-loop_NTPase"/>
</dbReference>
<reference evidence="1" key="1">
    <citation type="journal article" date="1997" name="Proc. Natl. Acad. Sci. U.S.A.">
        <title>Experimental surgery to create subgenomes of Bacillus subtilis 168.</title>
        <authorList>
            <person name="Itaya M."/>
            <person name="Tanaka T."/>
        </authorList>
    </citation>
    <scope>NUCLEOTIDE SEQUENCE</scope>
    <source>
        <strain evidence="1">IAM 11631</strain>
        <plasmid evidence="1">pLS32</plasmid>
    </source>
</reference>
<keyword evidence="1" id="KW-0614">Plasmid</keyword>
<organism evidence="1">
    <name type="scientific">Bacillus subtilis subsp. natto</name>
    <dbReference type="NCBI Taxonomy" id="86029"/>
    <lineage>
        <taxon>Bacteria</taxon>
        <taxon>Bacillati</taxon>
        <taxon>Bacillota</taxon>
        <taxon>Bacilli</taxon>
        <taxon>Bacillales</taxon>
        <taxon>Bacillaceae</taxon>
        <taxon>Bacillus</taxon>
    </lineage>
</organism>
<dbReference type="RefSeq" id="WP_013603325.1">
    <property type="nucleotide sequence ID" value="NC_015149.1"/>
</dbReference>
<protein>
    <submittedName>
        <fullName evidence="1">Uncharacterized protein</fullName>
    </submittedName>
</protein>
<sequence length="153" mass="17655">MTNSTTAIVAPTPEFVKPKIIILEGVDRSGKSTLQQAINKATNYKHIVVDRGPIGFKTYCDLFSRDPQLWDNYDDLEKHLAKMEDVLVIYLDCNTKVLIDRCLQTGHEILDYDLHKHFYKFYFDKSPMKKIIVNTTYKTPEEIANDLVKEGVL</sequence>
<geneLocation type="plasmid" evidence="1">
    <name>pLS32</name>
</geneLocation>
<reference evidence="1" key="2">
    <citation type="submission" date="2011-02" db="EMBL/GenBank/DDBJ databases">
        <title>Genetic factors for stable replication of pLS32 in Bacillus subtilis.</title>
        <authorList>
            <person name="Itaya M."/>
        </authorList>
    </citation>
    <scope>NUCLEOTIDE SEQUENCE</scope>
    <source>
        <strain evidence="1">IAM 11631</strain>
        <plasmid evidence="1">pLS32</plasmid>
    </source>
</reference>
<dbReference type="EMBL" id="AB615353">
    <property type="protein sequence ID" value="BAJ77046.1"/>
    <property type="molecule type" value="Genomic_DNA"/>
</dbReference>
<evidence type="ECO:0000313" key="1">
    <source>
        <dbReference type="EMBL" id="BAJ77046.1"/>
    </source>
</evidence>
<dbReference type="SUPFAM" id="SSF52540">
    <property type="entry name" value="P-loop containing nucleoside triphosphate hydrolases"/>
    <property type="match status" value="1"/>
</dbReference>
<dbReference type="Gene3D" id="3.40.50.300">
    <property type="entry name" value="P-loop containing nucleotide triphosphate hydrolases"/>
    <property type="match status" value="1"/>
</dbReference>
<accession>E9RJF1</accession>
<name>E9RJF1_BACNA</name>
<proteinExistence type="predicted"/>